<dbReference type="InterPro" id="IPR002464">
    <property type="entry name" value="DNA/RNA_helicase_DEAH_CS"/>
</dbReference>
<comment type="caution">
    <text evidence="8">The sequence shown here is derived from an EMBL/GenBank/DDBJ whole genome shotgun (WGS) entry which is preliminary data.</text>
</comment>
<dbReference type="Pfam" id="PF00270">
    <property type="entry name" value="DEAD"/>
    <property type="match status" value="1"/>
</dbReference>
<evidence type="ECO:0000256" key="3">
    <source>
        <dbReference type="ARBA" id="ARBA00022806"/>
    </source>
</evidence>
<dbReference type="GO" id="GO:0016787">
    <property type="term" value="F:hydrolase activity"/>
    <property type="evidence" value="ECO:0007669"/>
    <property type="project" value="UniProtKB-KW"/>
</dbReference>
<dbReference type="GO" id="GO:0009378">
    <property type="term" value="F:four-way junction helicase activity"/>
    <property type="evidence" value="ECO:0007669"/>
    <property type="project" value="TreeGrafter"/>
</dbReference>
<dbReference type="RefSeq" id="WP_056978311.1">
    <property type="nucleotide sequence ID" value="NZ_AYZR01000008.1"/>
</dbReference>
<dbReference type="STRING" id="1423802.FC56_GL000525"/>
<dbReference type="PANTHER" id="PTHR13710:SF84">
    <property type="entry name" value="ATP-DEPENDENT DNA HELICASE RECS-RELATED"/>
    <property type="match status" value="1"/>
</dbReference>
<dbReference type="GO" id="GO:0043590">
    <property type="term" value="C:bacterial nucleoid"/>
    <property type="evidence" value="ECO:0007669"/>
    <property type="project" value="TreeGrafter"/>
</dbReference>
<evidence type="ECO:0000256" key="4">
    <source>
        <dbReference type="ARBA" id="ARBA00022840"/>
    </source>
</evidence>
<name>A0A0R2CPV7_9LACO</name>
<dbReference type="GO" id="GO:0003677">
    <property type="term" value="F:DNA binding"/>
    <property type="evidence" value="ECO:0007669"/>
    <property type="project" value="UniProtKB-KW"/>
</dbReference>
<dbReference type="SMART" id="SM00490">
    <property type="entry name" value="HELICc"/>
    <property type="match status" value="1"/>
</dbReference>
<protein>
    <submittedName>
        <fullName evidence="8">RecQ familyATP-dependent DNA helicase</fullName>
    </submittedName>
</protein>
<dbReference type="Pfam" id="PF00271">
    <property type="entry name" value="Helicase_C"/>
    <property type="match status" value="1"/>
</dbReference>
<dbReference type="InterPro" id="IPR011545">
    <property type="entry name" value="DEAD/DEAH_box_helicase_dom"/>
</dbReference>
<dbReference type="GO" id="GO:0006281">
    <property type="term" value="P:DNA repair"/>
    <property type="evidence" value="ECO:0007669"/>
    <property type="project" value="TreeGrafter"/>
</dbReference>
<dbReference type="InterPro" id="IPR014001">
    <property type="entry name" value="Helicase_ATP-bd"/>
</dbReference>
<dbReference type="Gene3D" id="3.40.50.300">
    <property type="entry name" value="P-loop containing nucleotide triphosphate hydrolases"/>
    <property type="match status" value="2"/>
</dbReference>
<dbReference type="CDD" id="cd17920">
    <property type="entry name" value="DEXHc_RecQ"/>
    <property type="match status" value="1"/>
</dbReference>
<keyword evidence="5" id="KW-0238">DNA-binding</keyword>
<dbReference type="InterPro" id="IPR004589">
    <property type="entry name" value="DNA_helicase_ATP-dep_RecQ"/>
</dbReference>
<evidence type="ECO:0000256" key="1">
    <source>
        <dbReference type="ARBA" id="ARBA00022741"/>
    </source>
</evidence>
<dbReference type="PROSITE" id="PS51192">
    <property type="entry name" value="HELICASE_ATP_BIND_1"/>
    <property type="match status" value="1"/>
</dbReference>
<organism evidence="8 9">
    <name type="scientific">Lentilactobacillus senioris DSM 24302 = JCM 17472</name>
    <dbReference type="NCBI Taxonomy" id="1423802"/>
    <lineage>
        <taxon>Bacteria</taxon>
        <taxon>Bacillati</taxon>
        <taxon>Bacillota</taxon>
        <taxon>Bacilli</taxon>
        <taxon>Lactobacillales</taxon>
        <taxon>Lactobacillaceae</taxon>
        <taxon>Lentilactobacillus</taxon>
    </lineage>
</organism>
<dbReference type="GO" id="GO:0005524">
    <property type="term" value="F:ATP binding"/>
    <property type="evidence" value="ECO:0007669"/>
    <property type="project" value="UniProtKB-KW"/>
</dbReference>
<dbReference type="AlphaFoldDB" id="A0A0R2CPV7"/>
<dbReference type="InterPro" id="IPR027417">
    <property type="entry name" value="P-loop_NTPase"/>
</dbReference>
<feature type="domain" description="Helicase C-terminal" evidence="7">
    <location>
        <begin position="223"/>
        <end position="381"/>
    </location>
</feature>
<keyword evidence="4" id="KW-0067">ATP-binding</keyword>
<dbReference type="GO" id="GO:0043138">
    <property type="term" value="F:3'-5' DNA helicase activity"/>
    <property type="evidence" value="ECO:0007669"/>
    <property type="project" value="TreeGrafter"/>
</dbReference>
<proteinExistence type="predicted"/>
<keyword evidence="3 8" id="KW-0347">Helicase</keyword>
<dbReference type="SMART" id="SM00487">
    <property type="entry name" value="DEXDc"/>
    <property type="match status" value="1"/>
</dbReference>
<sequence>MNDNERLSFLQNHFGFENFRPGQLEVIKNLQDHQNTLAILPTGSGKTLLYQYYGLWSNKAVVVISPLLSLMQDQVSRLQYLGSKRVVAITSQLTFGERQYVLGHIKHYQYIYVSPEMLDQEPVWLALQQLNLGLVVVDEAHCLSEWGPDFRPDYLSIKDNLAFLGNPLVLMLSATADETTRADIIAKLGLQSSQVSQVIKSVDRPNIYLTVQQLENETDKNYQLVELVQKLNGTGVIYFSSKKKVNEISQLLTMKTDKKVMPYHGDLDPSQREMIQQQFMNNQIDVICATSAFGMGIDKNDIRYVIHYHIPGSLQAYVQEIGRAGRDGDDSIAILLYTTGDEYISRALNDGAYVADELVDYYWRNSNPDLEGQDVRLLNYYFTHGYTSDQVKQIFVQQQSKREHNLQKMIAYVKCESCLRNFIKNEFGEDTSVSQHHFCCDRDGQFMGDWSQFNAEYLTNTTMNIDTQNWQEVLKHLFLAKN</sequence>
<dbReference type="GO" id="GO:0030894">
    <property type="term" value="C:replisome"/>
    <property type="evidence" value="ECO:0007669"/>
    <property type="project" value="TreeGrafter"/>
</dbReference>
<dbReference type="EMBL" id="AYZR01000008">
    <property type="protein sequence ID" value="KRM93806.1"/>
    <property type="molecule type" value="Genomic_DNA"/>
</dbReference>
<feature type="domain" description="Helicase ATP-binding" evidence="6">
    <location>
        <begin position="27"/>
        <end position="194"/>
    </location>
</feature>
<keyword evidence="1" id="KW-0547">Nucleotide-binding</keyword>
<evidence type="ECO:0000259" key="7">
    <source>
        <dbReference type="PROSITE" id="PS51194"/>
    </source>
</evidence>
<dbReference type="Proteomes" id="UP000051256">
    <property type="component" value="Unassembled WGS sequence"/>
</dbReference>
<evidence type="ECO:0000313" key="9">
    <source>
        <dbReference type="Proteomes" id="UP000051256"/>
    </source>
</evidence>
<reference evidence="8 9" key="1">
    <citation type="journal article" date="2015" name="Genome Announc.">
        <title>Expanding the biotechnology potential of lactobacilli through comparative genomics of 213 strains and associated genera.</title>
        <authorList>
            <person name="Sun Z."/>
            <person name="Harris H.M."/>
            <person name="McCann A."/>
            <person name="Guo C."/>
            <person name="Argimon S."/>
            <person name="Zhang W."/>
            <person name="Yang X."/>
            <person name="Jeffery I.B."/>
            <person name="Cooney J.C."/>
            <person name="Kagawa T.F."/>
            <person name="Liu W."/>
            <person name="Song Y."/>
            <person name="Salvetti E."/>
            <person name="Wrobel A."/>
            <person name="Rasinkangas P."/>
            <person name="Parkhill J."/>
            <person name="Rea M.C."/>
            <person name="O'Sullivan O."/>
            <person name="Ritari J."/>
            <person name="Douillard F.P."/>
            <person name="Paul Ross R."/>
            <person name="Yang R."/>
            <person name="Briner A.E."/>
            <person name="Felis G.E."/>
            <person name="de Vos W.M."/>
            <person name="Barrangou R."/>
            <person name="Klaenhammer T.R."/>
            <person name="Caufield P.W."/>
            <person name="Cui Y."/>
            <person name="Zhang H."/>
            <person name="O'Toole P.W."/>
        </authorList>
    </citation>
    <scope>NUCLEOTIDE SEQUENCE [LARGE SCALE GENOMIC DNA]</scope>
    <source>
        <strain evidence="8 9">DSM 24302</strain>
    </source>
</reference>
<dbReference type="NCBIfam" id="TIGR00614">
    <property type="entry name" value="recQ_fam"/>
    <property type="match status" value="1"/>
</dbReference>
<evidence type="ECO:0000256" key="5">
    <source>
        <dbReference type="ARBA" id="ARBA00023125"/>
    </source>
</evidence>
<keyword evidence="9" id="KW-1185">Reference proteome</keyword>
<evidence type="ECO:0000256" key="2">
    <source>
        <dbReference type="ARBA" id="ARBA00022801"/>
    </source>
</evidence>
<accession>A0A0R2CPV7</accession>
<dbReference type="InterPro" id="IPR001650">
    <property type="entry name" value="Helicase_C-like"/>
</dbReference>
<dbReference type="PATRIC" id="fig|1423802.4.peg.535"/>
<dbReference type="SUPFAM" id="SSF52540">
    <property type="entry name" value="P-loop containing nucleoside triphosphate hydrolases"/>
    <property type="match status" value="1"/>
</dbReference>
<evidence type="ECO:0000313" key="8">
    <source>
        <dbReference type="EMBL" id="KRM93806.1"/>
    </source>
</evidence>
<dbReference type="PROSITE" id="PS51194">
    <property type="entry name" value="HELICASE_CTER"/>
    <property type="match status" value="1"/>
</dbReference>
<dbReference type="GO" id="GO:0005737">
    <property type="term" value="C:cytoplasm"/>
    <property type="evidence" value="ECO:0007669"/>
    <property type="project" value="TreeGrafter"/>
</dbReference>
<evidence type="ECO:0000259" key="6">
    <source>
        <dbReference type="PROSITE" id="PS51192"/>
    </source>
</evidence>
<gene>
    <name evidence="8" type="ORF">FC56_GL000525</name>
</gene>
<keyword evidence="2" id="KW-0378">Hydrolase</keyword>
<dbReference type="PROSITE" id="PS00690">
    <property type="entry name" value="DEAH_ATP_HELICASE"/>
    <property type="match status" value="1"/>
</dbReference>
<dbReference type="GO" id="GO:0006310">
    <property type="term" value="P:DNA recombination"/>
    <property type="evidence" value="ECO:0007669"/>
    <property type="project" value="InterPro"/>
</dbReference>
<dbReference type="PANTHER" id="PTHR13710">
    <property type="entry name" value="DNA HELICASE RECQ FAMILY MEMBER"/>
    <property type="match status" value="1"/>
</dbReference>